<gene>
    <name evidence="1" type="ORF">EJB05_47824</name>
</gene>
<proteinExistence type="predicted"/>
<evidence type="ECO:0000313" key="2">
    <source>
        <dbReference type="Proteomes" id="UP000324897"/>
    </source>
</evidence>
<dbReference type="Proteomes" id="UP000324897">
    <property type="component" value="Unassembled WGS sequence"/>
</dbReference>
<evidence type="ECO:0000313" key="1">
    <source>
        <dbReference type="EMBL" id="TVU04694.1"/>
    </source>
</evidence>
<name>A0A5J9T0C4_9POAL</name>
<dbReference type="Gramene" id="TVU04694">
    <property type="protein sequence ID" value="TVU04694"/>
    <property type="gene ID" value="EJB05_47824"/>
</dbReference>
<accession>A0A5J9T0C4</accession>
<dbReference type="EMBL" id="RWGY01000051">
    <property type="protein sequence ID" value="TVU04694.1"/>
    <property type="molecule type" value="Genomic_DNA"/>
</dbReference>
<keyword evidence="2" id="KW-1185">Reference proteome</keyword>
<protein>
    <submittedName>
        <fullName evidence="1">Uncharacterized protein</fullName>
    </submittedName>
</protein>
<organism evidence="1 2">
    <name type="scientific">Eragrostis curvula</name>
    <name type="common">weeping love grass</name>
    <dbReference type="NCBI Taxonomy" id="38414"/>
    <lineage>
        <taxon>Eukaryota</taxon>
        <taxon>Viridiplantae</taxon>
        <taxon>Streptophyta</taxon>
        <taxon>Embryophyta</taxon>
        <taxon>Tracheophyta</taxon>
        <taxon>Spermatophyta</taxon>
        <taxon>Magnoliopsida</taxon>
        <taxon>Liliopsida</taxon>
        <taxon>Poales</taxon>
        <taxon>Poaceae</taxon>
        <taxon>PACMAD clade</taxon>
        <taxon>Chloridoideae</taxon>
        <taxon>Eragrostideae</taxon>
        <taxon>Eragrostidinae</taxon>
        <taxon>Eragrostis</taxon>
    </lineage>
</organism>
<sequence>MASPTAVGETASRKEVHIFDTEEDLVASLVDYVVELSARFTVLRGALTVVVSGHSLFKALRFLNSLKIKVSLARGPEVRKQA</sequence>
<dbReference type="AlphaFoldDB" id="A0A5J9T0C4"/>
<feature type="non-terminal residue" evidence="1">
    <location>
        <position position="1"/>
    </location>
</feature>
<comment type="caution">
    <text evidence="1">The sequence shown here is derived from an EMBL/GenBank/DDBJ whole genome shotgun (WGS) entry which is preliminary data.</text>
</comment>
<dbReference type="OrthoDB" id="432544at2759"/>
<reference evidence="1 2" key="1">
    <citation type="journal article" date="2019" name="Sci. Rep.">
        <title>A high-quality genome of Eragrostis curvula grass provides insights into Poaceae evolution and supports new strategies to enhance forage quality.</title>
        <authorList>
            <person name="Carballo J."/>
            <person name="Santos B.A.C.M."/>
            <person name="Zappacosta D."/>
            <person name="Garbus I."/>
            <person name="Selva J.P."/>
            <person name="Gallo C.A."/>
            <person name="Diaz A."/>
            <person name="Albertini E."/>
            <person name="Caccamo M."/>
            <person name="Echenique V."/>
        </authorList>
    </citation>
    <scope>NUCLEOTIDE SEQUENCE [LARGE SCALE GENOMIC DNA]</scope>
    <source>
        <strain evidence="2">cv. Victoria</strain>
        <tissue evidence="1">Leaf</tissue>
    </source>
</reference>